<name>A0A420DXR2_9FLAO</name>
<keyword evidence="3" id="KW-1185">Reference proteome</keyword>
<accession>A0A420DXR2</accession>
<evidence type="ECO:0000313" key="2">
    <source>
        <dbReference type="EMBL" id="RKE99040.1"/>
    </source>
</evidence>
<dbReference type="EMBL" id="RAQJ01000001">
    <property type="protein sequence ID" value="RKE99040.1"/>
    <property type="molecule type" value="Genomic_DNA"/>
</dbReference>
<dbReference type="Gene3D" id="1.10.3920.10">
    <property type="entry name" value="PA2201 C-terminal domain-like"/>
    <property type="match status" value="1"/>
</dbReference>
<dbReference type="InterPro" id="IPR015025">
    <property type="entry name" value="PoNi_C"/>
</dbReference>
<gene>
    <name evidence="2" type="ORF">BXY80_1141</name>
</gene>
<sequence length="254" mass="30394">MRDTNKSEEYFKQKITDQYQRNNSRLEKINNNQIKKERVSHVLHNLSLKYLSIVKWKYLAGYDMFSKDVISDLERVYTIKQNVRKEIDLNTLKWKENGTFKKTKQYLKPSFYQFLDILSLGFLLDLSESYFLKLVNVIDEDGVKDYLLELIIKAKISNRKILTKDTFSKGEHPLQKLIDIVKMENKEEAQRYLKHFLEKYWYKSLKGLKGHNDHNKENGNYEGYWCFVAAAIVKIKQLDDSSFRDNKYYPKDLV</sequence>
<dbReference type="RefSeq" id="WP_120200233.1">
    <property type="nucleotide sequence ID" value="NZ_RAQJ01000001.1"/>
</dbReference>
<dbReference type="SUPFAM" id="SSF140731">
    <property type="entry name" value="PA2201 C-terminal domain-like"/>
    <property type="match status" value="1"/>
</dbReference>
<feature type="domain" description="PoNi C-terminal" evidence="1">
    <location>
        <begin position="144"/>
        <end position="253"/>
    </location>
</feature>
<proteinExistence type="predicted"/>
<evidence type="ECO:0000259" key="1">
    <source>
        <dbReference type="Pfam" id="PF08929"/>
    </source>
</evidence>
<dbReference type="InterPro" id="IPR028983">
    <property type="entry name" value="PA2201-like_C"/>
</dbReference>
<reference evidence="2 3" key="1">
    <citation type="submission" date="2018-09" db="EMBL/GenBank/DDBJ databases">
        <title>Genomic Encyclopedia of Archaeal and Bacterial Type Strains, Phase II (KMG-II): from individual species to whole genera.</title>
        <authorList>
            <person name="Goeker M."/>
        </authorList>
    </citation>
    <scope>NUCLEOTIDE SEQUENCE [LARGE SCALE GENOMIC DNA]</scope>
    <source>
        <strain evidence="2 3">DSM 26283</strain>
    </source>
</reference>
<evidence type="ECO:0000313" key="3">
    <source>
        <dbReference type="Proteomes" id="UP000284892"/>
    </source>
</evidence>
<dbReference type="Pfam" id="PF08929">
    <property type="entry name" value="PoNi_C"/>
    <property type="match status" value="1"/>
</dbReference>
<dbReference type="Proteomes" id="UP000284892">
    <property type="component" value="Unassembled WGS sequence"/>
</dbReference>
<protein>
    <submittedName>
        <fullName evidence="2">Uncharacterized protein DUF1910</fullName>
    </submittedName>
</protein>
<dbReference type="OrthoDB" id="2067926at2"/>
<dbReference type="AlphaFoldDB" id="A0A420DXR2"/>
<comment type="caution">
    <text evidence="2">The sequence shown here is derived from an EMBL/GenBank/DDBJ whole genome shotgun (WGS) entry which is preliminary data.</text>
</comment>
<organism evidence="2 3">
    <name type="scientific">Ichthyenterobacterium magnum</name>
    <dbReference type="NCBI Taxonomy" id="1230530"/>
    <lineage>
        <taxon>Bacteria</taxon>
        <taxon>Pseudomonadati</taxon>
        <taxon>Bacteroidota</taxon>
        <taxon>Flavobacteriia</taxon>
        <taxon>Flavobacteriales</taxon>
        <taxon>Flavobacteriaceae</taxon>
        <taxon>Ichthyenterobacterium</taxon>
    </lineage>
</organism>